<dbReference type="SUPFAM" id="SSF47954">
    <property type="entry name" value="Cyclin-like"/>
    <property type="match status" value="1"/>
</dbReference>
<keyword evidence="6" id="KW-1185">Reference proteome</keyword>
<gene>
    <name evidence="5" type="ORF">ODALV1_LOCUS10677</name>
</gene>
<comment type="similarity">
    <text evidence="1">Belongs to the CNPPD1 family.</text>
</comment>
<dbReference type="CDD" id="cd20557">
    <property type="entry name" value="CYCLIN_ScPCL1-like"/>
    <property type="match status" value="1"/>
</dbReference>
<dbReference type="EMBL" id="CAXLJM020000033">
    <property type="protein sequence ID" value="CAL8100928.1"/>
    <property type="molecule type" value="Genomic_DNA"/>
</dbReference>
<dbReference type="Proteomes" id="UP001642540">
    <property type="component" value="Unassembled WGS sequence"/>
</dbReference>
<keyword evidence="4" id="KW-1133">Transmembrane helix</keyword>
<proteinExistence type="inferred from homology"/>
<accession>A0ABP1QF89</accession>
<feature type="compositionally biased region" description="Polar residues" evidence="3">
    <location>
        <begin position="28"/>
        <end position="37"/>
    </location>
</feature>
<keyword evidence="4" id="KW-0812">Transmembrane</keyword>
<evidence type="ECO:0000313" key="5">
    <source>
        <dbReference type="EMBL" id="CAL8100928.1"/>
    </source>
</evidence>
<dbReference type="InterPro" id="IPR013922">
    <property type="entry name" value="Cyclin_PHO80-like"/>
</dbReference>
<feature type="transmembrane region" description="Helical" evidence="4">
    <location>
        <begin position="326"/>
        <end position="346"/>
    </location>
</feature>
<feature type="compositionally biased region" description="Basic and acidic residues" evidence="3">
    <location>
        <begin position="92"/>
        <end position="102"/>
    </location>
</feature>
<evidence type="ECO:0000256" key="3">
    <source>
        <dbReference type="SAM" id="MobiDB-lite"/>
    </source>
</evidence>
<comment type="caution">
    <text evidence="5">The sequence shown here is derived from an EMBL/GenBank/DDBJ whole genome shotgun (WGS) entry which is preliminary data.</text>
</comment>
<dbReference type="InterPro" id="IPR036915">
    <property type="entry name" value="Cyclin-like_sf"/>
</dbReference>
<feature type="compositionally biased region" description="Polar residues" evidence="3">
    <location>
        <begin position="74"/>
        <end position="91"/>
    </location>
</feature>
<name>A0ABP1QF89_9HEXA</name>
<dbReference type="PANTHER" id="PTHR15615:SF108">
    <property type="entry name" value="PROTEIN CNPPD1"/>
    <property type="match status" value="1"/>
</dbReference>
<reference evidence="5 6" key="1">
    <citation type="submission" date="2024-08" db="EMBL/GenBank/DDBJ databases">
        <authorList>
            <person name="Cucini C."/>
            <person name="Frati F."/>
        </authorList>
    </citation>
    <scope>NUCLEOTIDE SEQUENCE [LARGE SCALE GENOMIC DNA]</scope>
</reference>
<dbReference type="Pfam" id="PF08613">
    <property type="entry name" value="Cyclin"/>
    <property type="match status" value="1"/>
</dbReference>
<dbReference type="Gene3D" id="1.10.472.10">
    <property type="entry name" value="Cyclin-like"/>
    <property type="match status" value="1"/>
</dbReference>
<evidence type="ECO:0000256" key="2">
    <source>
        <dbReference type="ARBA" id="ARBA00040808"/>
    </source>
</evidence>
<evidence type="ECO:0000313" key="6">
    <source>
        <dbReference type="Proteomes" id="UP001642540"/>
    </source>
</evidence>
<organism evidence="5 6">
    <name type="scientific">Orchesella dallaii</name>
    <dbReference type="NCBI Taxonomy" id="48710"/>
    <lineage>
        <taxon>Eukaryota</taxon>
        <taxon>Metazoa</taxon>
        <taxon>Ecdysozoa</taxon>
        <taxon>Arthropoda</taxon>
        <taxon>Hexapoda</taxon>
        <taxon>Collembola</taxon>
        <taxon>Entomobryomorpha</taxon>
        <taxon>Entomobryoidea</taxon>
        <taxon>Orchesellidae</taxon>
        <taxon>Orchesellinae</taxon>
        <taxon>Orchesella</taxon>
    </lineage>
</organism>
<evidence type="ECO:0000256" key="4">
    <source>
        <dbReference type="SAM" id="Phobius"/>
    </source>
</evidence>
<evidence type="ECO:0000256" key="1">
    <source>
        <dbReference type="ARBA" id="ARBA00038508"/>
    </source>
</evidence>
<sequence>MTTTMASEESASLSSLQTNASCIDKGVKSNSAHSTSGRGKETKNGGRKTPKKTEANVSRKVLKMAEAEVKRRSTPSPSTVIEPTKTKNSPVKNKEDNRKAETTSEGSDSETEVSFEDYSVLCERFAKSMYYSNSIPSTPRPSLPLTILAVDTFTKYARKDTLEFLDIDMAAEIGRNACVSPTALVFALVYLERLSAHNPGYLKTVKPSELFVVSLLVASKFVQDDGEDLGIFNDEWATSANMELKRVNQLELEFLTAIDWSVNVGKEEYERALKGIEGKVALYQGSKRGWFTYTELKSLASTQLAWNAILPVIYQRLIEVTSAVCIMYTTFFATFITSSVLAPYLLSASKLFMAADVNSLFMGTSMSSCLQPNTTIPLSREMFSLTSNVNGPVFVPTELMLPSLDDENSTETVEMAEVMKERINSAILQHRRFIETPYENYGISLKCETHHCHNHNKQDQVLRNVVQRFIDNLLQSGNTHGKRTLGTEVEIESSIGLRCSKDDACLKKNLNNMVSNSKILRV</sequence>
<keyword evidence="4" id="KW-0472">Membrane</keyword>
<dbReference type="PANTHER" id="PTHR15615">
    <property type="match status" value="1"/>
</dbReference>
<protein>
    <recommendedName>
        <fullName evidence="2">Protein CNPPD1</fullName>
    </recommendedName>
</protein>
<feature type="region of interest" description="Disordered" evidence="3">
    <location>
        <begin position="24"/>
        <end position="111"/>
    </location>
</feature>